<dbReference type="EMBL" id="AZBU02000009">
    <property type="protein sequence ID" value="TKR64646.1"/>
    <property type="molecule type" value="Genomic_DNA"/>
</dbReference>
<sequence>MKQTAGLTNKFCRLGLRLEKYLKGGPSVRAIIRQRQSVARRMLPSLLSQDSPLTQELQQSSSPNLRHPCVDCTCSNRLLFHLFQDPRGAFPAPARMLLPRHDETTVAKEQTGRSLWEKGSFRVLFLSAVNY</sequence>
<name>A0A4U5M6Y5_STECR</name>
<reference evidence="1 2" key="2">
    <citation type="journal article" date="2019" name="G3 (Bethesda)">
        <title>Hybrid Assembly of the Genome of the Entomopathogenic Nematode Steinernema carpocapsae Identifies the X-Chromosome.</title>
        <authorList>
            <person name="Serra L."/>
            <person name="Macchietto M."/>
            <person name="Macias-Munoz A."/>
            <person name="McGill C.J."/>
            <person name="Rodriguez I.M."/>
            <person name="Rodriguez B."/>
            <person name="Murad R."/>
            <person name="Mortazavi A."/>
        </authorList>
    </citation>
    <scope>NUCLEOTIDE SEQUENCE [LARGE SCALE GENOMIC DNA]</scope>
    <source>
        <strain evidence="1 2">ALL</strain>
    </source>
</reference>
<reference evidence="1 2" key="1">
    <citation type="journal article" date="2015" name="Genome Biol.">
        <title>Comparative genomics of Steinernema reveals deeply conserved gene regulatory networks.</title>
        <authorList>
            <person name="Dillman A.R."/>
            <person name="Macchietto M."/>
            <person name="Porter C.F."/>
            <person name="Rogers A."/>
            <person name="Williams B."/>
            <person name="Antoshechkin I."/>
            <person name="Lee M.M."/>
            <person name="Goodwin Z."/>
            <person name="Lu X."/>
            <person name="Lewis E.E."/>
            <person name="Goodrich-Blair H."/>
            <person name="Stock S.P."/>
            <person name="Adams B.J."/>
            <person name="Sternberg P.W."/>
            <person name="Mortazavi A."/>
        </authorList>
    </citation>
    <scope>NUCLEOTIDE SEQUENCE [LARGE SCALE GENOMIC DNA]</scope>
    <source>
        <strain evidence="1 2">ALL</strain>
    </source>
</reference>
<evidence type="ECO:0000313" key="1">
    <source>
        <dbReference type="EMBL" id="TKR64646.1"/>
    </source>
</evidence>
<proteinExistence type="predicted"/>
<keyword evidence="2" id="KW-1185">Reference proteome</keyword>
<protein>
    <submittedName>
        <fullName evidence="1">Uncharacterized protein</fullName>
    </submittedName>
</protein>
<organism evidence="1 2">
    <name type="scientific">Steinernema carpocapsae</name>
    <name type="common">Entomopathogenic nematode</name>
    <dbReference type="NCBI Taxonomy" id="34508"/>
    <lineage>
        <taxon>Eukaryota</taxon>
        <taxon>Metazoa</taxon>
        <taxon>Ecdysozoa</taxon>
        <taxon>Nematoda</taxon>
        <taxon>Chromadorea</taxon>
        <taxon>Rhabditida</taxon>
        <taxon>Tylenchina</taxon>
        <taxon>Panagrolaimomorpha</taxon>
        <taxon>Strongyloidoidea</taxon>
        <taxon>Steinernematidae</taxon>
        <taxon>Steinernema</taxon>
    </lineage>
</organism>
<dbReference type="AlphaFoldDB" id="A0A4U5M6Y5"/>
<comment type="caution">
    <text evidence="1">The sequence shown here is derived from an EMBL/GenBank/DDBJ whole genome shotgun (WGS) entry which is preliminary data.</text>
</comment>
<evidence type="ECO:0000313" key="2">
    <source>
        <dbReference type="Proteomes" id="UP000298663"/>
    </source>
</evidence>
<gene>
    <name evidence="1" type="ORF">L596_025143</name>
</gene>
<dbReference type="Proteomes" id="UP000298663">
    <property type="component" value="Unassembled WGS sequence"/>
</dbReference>
<accession>A0A4U5M6Y5</accession>